<comment type="similarity">
    <text evidence="3">Belongs to the lysine N(6)-hydroxylase/L-ornithine N(5)-oxygenase family.</text>
</comment>
<evidence type="ECO:0000256" key="2">
    <source>
        <dbReference type="ARBA" id="ARBA00004924"/>
    </source>
</evidence>
<evidence type="ECO:0000256" key="5">
    <source>
        <dbReference type="ARBA" id="ARBA00022630"/>
    </source>
</evidence>
<evidence type="ECO:0000256" key="9">
    <source>
        <dbReference type="ARBA" id="ARBA00047598"/>
    </source>
</evidence>
<keyword evidence="6" id="KW-0274">FAD</keyword>
<keyword evidence="12" id="KW-1185">Reference proteome</keyword>
<dbReference type="AlphaFoldDB" id="M3D473"/>
<accession>M3D473</accession>
<keyword evidence="5" id="KW-0285">Flavoprotein</keyword>
<evidence type="ECO:0000256" key="1">
    <source>
        <dbReference type="ARBA" id="ARBA00001974"/>
    </source>
</evidence>
<comment type="catalytic activity">
    <reaction evidence="10">
        <text>L-ornithine + NADH + O2 = N(5)-hydroxy-L-ornithine + NAD(+) + H2O</text>
        <dbReference type="Rhea" id="RHEA:41512"/>
        <dbReference type="ChEBI" id="CHEBI:15377"/>
        <dbReference type="ChEBI" id="CHEBI:15379"/>
        <dbReference type="ChEBI" id="CHEBI:46911"/>
        <dbReference type="ChEBI" id="CHEBI:57540"/>
        <dbReference type="ChEBI" id="CHEBI:57945"/>
        <dbReference type="ChEBI" id="CHEBI:78275"/>
        <dbReference type="EC" id="1.14.13.196"/>
    </reaction>
</comment>
<dbReference type="OMA" id="YTRYFHA"/>
<dbReference type="eggNOG" id="KOG1399">
    <property type="taxonomic scope" value="Eukaryota"/>
</dbReference>
<dbReference type="Proteomes" id="UP000016931">
    <property type="component" value="Unassembled WGS sequence"/>
</dbReference>
<evidence type="ECO:0000313" key="11">
    <source>
        <dbReference type="EMBL" id="EMF12694.1"/>
    </source>
</evidence>
<reference evidence="11 12" key="1">
    <citation type="journal article" date="2012" name="PLoS Pathog.">
        <title>Diverse lifestyles and strategies of plant pathogenesis encoded in the genomes of eighteen Dothideomycetes fungi.</title>
        <authorList>
            <person name="Ohm R.A."/>
            <person name="Feau N."/>
            <person name="Henrissat B."/>
            <person name="Schoch C.L."/>
            <person name="Horwitz B.A."/>
            <person name="Barry K.W."/>
            <person name="Condon B.J."/>
            <person name="Copeland A.C."/>
            <person name="Dhillon B."/>
            <person name="Glaser F."/>
            <person name="Hesse C.N."/>
            <person name="Kosti I."/>
            <person name="LaButti K."/>
            <person name="Lindquist E.A."/>
            <person name="Lucas S."/>
            <person name="Salamov A.A."/>
            <person name="Bradshaw R.E."/>
            <person name="Ciuffetti L."/>
            <person name="Hamelin R.C."/>
            <person name="Kema G.H.J."/>
            <person name="Lawrence C."/>
            <person name="Scott J.A."/>
            <person name="Spatafora J.W."/>
            <person name="Turgeon B.G."/>
            <person name="de Wit P.J.G.M."/>
            <person name="Zhong S."/>
            <person name="Goodwin S.B."/>
            <person name="Grigoriev I.V."/>
        </authorList>
    </citation>
    <scope>NUCLEOTIDE SEQUENCE [LARGE SCALE GENOMIC DNA]</scope>
    <source>
        <strain evidence="11 12">SO2202</strain>
    </source>
</reference>
<dbReference type="HOGENOM" id="CLU_020931_2_0_1"/>
<dbReference type="PANTHER" id="PTHR42802:SF1">
    <property type="entry name" value="L-ORNITHINE N(5)-MONOOXYGENASE"/>
    <property type="match status" value="1"/>
</dbReference>
<evidence type="ECO:0000256" key="6">
    <source>
        <dbReference type="ARBA" id="ARBA00022827"/>
    </source>
</evidence>
<evidence type="ECO:0000256" key="7">
    <source>
        <dbReference type="ARBA" id="ARBA00022857"/>
    </source>
</evidence>
<dbReference type="GO" id="GO:0006879">
    <property type="term" value="P:intracellular iron ion homeostasis"/>
    <property type="evidence" value="ECO:0007669"/>
    <property type="project" value="TreeGrafter"/>
</dbReference>
<sequence length="492" mass="54460">MSGVEQATDASKSTSSLLERAGDDELHDIVCIGFGPAALAIAVALNDAIAAKDPSLRTLRPKVRFIERQPSYQWHPGMLLEDSKMQITFMKDLATLRNPRSHFTFVNYLHNQQRLVQFTNLGTMLPKRLEYNDYMRWCASAFEDVVDYHRSAGRIDAIESTSSSAAVQAFRVVSTCHKTGKTSELRAKHVIIAVGGKPYIPEALRFSHPRIIHSSQYMTEAASLFQNGQQPQRIAVVGAGQSAAEIFYDIPSKFPGAQSVLVTRRSALRPSDDSPFVNEVFDPSRTDDVFSQSPEIRAQAIAADRATNYGVVRLDLLEHLYSAFYTYRVKHLPEESWPHRIANHSTVTGVHAAKAGERSVLRLQIQNESQAYGRSNIPQKQELDVDMVIVACGYERNVHEDLMQDLQAMRPEADSAGWTVSRNYAVKFADDALECDRGIWLQGCNEKTHGLPDSLLSILSVRAGEVVDSILGGGPDGQRKTMVDSVLGAAGQ</sequence>
<evidence type="ECO:0000256" key="10">
    <source>
        <dbReference type="ARBA" id="ARBA00049248"/>
    </source>
</evidence>
<evidence type="ECO:0000256" key="4">
    <source>
        <dbReference type="ARBA" id="ARBA00012881"/>
    </source>
</evidence>
<name>M3D473_SPHMS</name>
<dbReference type="EC" id="1.14.13.196" evidence="4"/>
<protein>
    <recommendedName>
        <fullName evidence="4">L-ornithine N(5)-monooxygenase [NAD(P)H]</fullName>
        <ecNumber evidence="4">1.14.13.196</ecNumber>
    </recommendedName>
</protein>
<dbReference type="Pfam" id="PF13434">
    <property type="entry name" value="Lys_Orn_oxgnase"/>
    <property type="match status" value="1"/>
</dbReference>
<dbReference type="GO" id="GO:0016491">
    <property type="term" value="F:oxidoreductase activity"/>
    <property type="evidence" value="ECO:0007669"/>
    <property type="project" value="UniProtKB-KW"/>
</dbReference>
<evidence type="ECO:0000256" key="8">
    <source>
        <dbReference type="ARBA" id="ARBA00023002"/>
    </source>
</evidence>
<organism evidence="11 12">
    <name type="scientific">Sphaerulina musiva (strain SO2202)</name>
    <name type="common">Poplar stem canker fungus</name>
    <name type="synonym">Septoria musiva</name>
    <dbReference type="NCBI Taxonomy" id="692275"/>
    <lineage>
        <taxon>Eukaryota</taxon>
        <taxon>Fungi</taxon>
        <taxon>Dikarya</taxon>
        <taxon>Ascomycota</taxon>
        <taxon>Pezizomycotina</taxon>
        <taxon>Dothideomycetes</taxon>
        <taxon>Dothideomycetidae</taxon>
        <taxon>Mycosphaerellales</taxon>
        <taxon>Mycosphaerellaceae</taxon>
        <taxon>Sphaerulina</taxon>
    </lineage>
</organism>
<dbReference type="SUPFAM" id="SSF51905">
    <property type="entry name" value="FAD/NAD(P)-binding domain"/>
    <property type="match status" value="1"/>
</dbReference>
<dbReference type="RefSeq" id="XP_016760815.1">
    <property type="nucleotide sequence ID" value="XM_016902969.1"/>
</dbReference>
<evidence type="ECO:0000313" key="12">
    <source>
        <dbReference type="Proteomes" id="UP000016931"/>
    </source>
</evidence>
<keyword evidence="8" id="KW-0560">Oxidoreductase</keyword>
<dbReference type="InterPro" id="IPR036188">
    <property type="entry name" value="FAD/NAD-bd_sf"/>
</dbReference>
<comment type="pathway">
    <text evidence="2">Siderophore biosynthesis.</text>
</comment>
<dbReference type="PANTHER" id="PTHR42802">
    <property type="entry name" value="MONOOXYGENASE"/>
    <property type="match status" value="1"/>
</dbReference>
<keyword evidence="7" id="KW-0521">NADP</keyword>
<evidence type="ECO:0000256" key="3">
    <source>
        <dbReference type="ARBA" id="ARBA00007588"/>
    </source>
</evidence>
<comment type="cofactor">
    <cofactor evidence="1">
        <name>FAD</name>
        <dbReference type="ChEBI" id="CHEBI:57692"/>
    </cofactor>
</comment>
<proteinExistence type="inferred from homology"/>
<comment type="catalytic activity">
    <reaction evidence="9">
        <text>L-ornithine + NADPH + O2 = N(5)-hydroxy-L-ornithine + NADP(+) + H2O</text>
        <dbReference type="Rhea" id="RHEA:41508"/>
        <dbReference type="ChEBI" id="CHEBI:15377"/>
        <dbReference type="ChEBI" id="CHEBI:15379"/>
        <dbReference type="ChEBI" id="CHEBI:46911"/>
        <dbReference type="ChEBI" id="CHEBI:57783"/>
        <dbReference type="ChEBI" id="CHEBI:58349"/>
        <dbReference type="ChEBI" id="CHEBI:78275"/>
        <dbReference type="EC" id="1.14.13.196"/>
    </reaction>
</comment>
<dbReference type="EMBL" id="KB456264">
    <property type="protein sequence ID" value="EMF12694.1"/>
    <property type="molecule type" value="Genomic_DNA"/>
</dbReference>
<dbReference type="GeneID" id="27900106"/>
<dbReference type="Gene3D" id="3.50.50.60">
    <property type="entry name" value="FAD/NAD(P)-binding domain"/>
    <property type="match status" value="1"/>
</dbReference>
<dbReference type="PRINTS" id="PR00368">
    <property type="entry name" value="FADPNR"/>
</dbReference>
<dbReference type="InterPro" id="IPR025700">
    <property type="entry name" value="Lys/Orn_oxygenase"/>
</dbReference>
<gene>
    <name evidence="11" type="ORF">SEPMUDRAFT_141575</name>
</gene>
<dbReference type="OrthoDB" id="3519933at2759"/>